<dbReference type="EMBL" id="FQUX01000009">
    <property type="protein sequence ID" value="SHF92372.1"/>
    <property type="molecule type" value="Genomic_DNA"/>
</dbReference>
<dbReference type="Proteomes" id="UP000184406">
    <property type="component" value="Unassembled WGS sequence"/>
</dbReference>
<evidence type="ECO:0000313" key="3">
    <source>
        <dbReference type="Proteomes" id="UP000184406"/>
    </source>
</evidence>
<gene>
    <name evidence="2" type="ORF">SAMN03080594_109122</name>
</gene>
<accession>A0A1M5FMJ0</accession>
<keyword evidence="1" id="KW-0812">Transmembrane</keyword>
<organism evidence="2 3">
    <name type="scientific">Arenibacter palladensis</name>
    <dbReference type="NCBI Taxonomy" id="237373"/>
    <lineage>
        <taxon>Bacteria</taxon>
        <taxon>Pseudomonadati</taxon>
        <taxon>Bacteroidota</taxon>
        <taxon>Flavobacteriia</taxon>
        <taxon>Flavobacteriales</taxon>
        <taxon>Flavobacteriaceae</taxon>
        <taxon>Arenibacter</taxon>
    </lineage>
</organism>
<reference evidence="3" key="1">
    <citation type="submission" date="2016-11" db="EMBL/GenBank/DDBJ databases">
        <authorList>
            <person name="Varghese N."/>
            <person name="Submissions S."/>
        </authorList>
    </citation>
    <scope>NUCLEOTIDE SEQUENCE [LARGE SCALE GENOMIC DNA]</scope>
    <source>
        <strain evidence="3">DSM 17539</strain>
    </source>
</reference>
<protein>
    <submittedName>
        <fullName evidence="2">Uncharacterized protein</fullName>
    </submittedName>
</protein>
<feature type="transmembrane region" description="Helical" evidence="1">
    <location>
        <begin position="6"/>
        <end position="23"/>
    </location>
</feature>
<proteinExistence type="predicted"/>
<keyword evidence="1" id="KW-0472">Membrane</keyword>
<keyword evidence="1" id="KW-1133">Transmembrane helix</keyword>
<evidence type="ECO:0000313" key="2">
    <source>
        <dbReference type="EMBL" id="SHF92372.1"/>
    </source>
</evidence>
<sequence>MVTFFSILLVLIGINALLFLVSFNSSPKKKEKSVKNISESTTVIFPLDLINSKYKKAV</sequence>
<name>A0A1M5FMJ0_9FLAO</name>
<keyword evidence="3" id="KW-1185">Reference proteome</keyword>
<dbReference type="AlphaFoldDB" id="A0A1M5FMJ0"/>
<evidence type="ECO:0000256" key="1">
    <source>
        <dbReference type="SAM" id="Phobius"/>
    </source>
</evidence>